<dbReference type="RefSeq" id="WP_118097840.1">
    <property type="nucleotide sequence ID" value="NZ_CAKMUY010000006.1"/>
</dbReference>
<keyword evidence="1" id="KW-0472">Membrane</keyword>
<gene>
    <name evidence="2" type="ORF">DWX93_12380</name>
</gene>
<proteinExistence type="predicted"/>
<evidence type="ECO:0008006" key="4">
    <source>
        <dbReference type="Google" id="ProtNLM"/>
    </source>
</evidence>
<sequence>MLRRLNDALPGLVLGIIAYGAAVFLAGIWFVPDKLRFTTGLAIGIALACGMAVNMAVVLRDAVEIYGEAKARSKIIARSITRYLVVVIVFFVMMKWELGSLPAAFIGVLGLKISAYLQPLAHRFISKLGGRGDVPSDSRENEAL</sequence>
<reference evidence="2 3" key="1">
    <citation type="submission" date="2018-08" db="EMBL/GenBank/DDBJ databases">
        <title>A genome reference for cultivated species of the human gut microbiota.</title>
        <authorList>
            <person name="Zou Y."/>
            <person name="Xue W."/>
            <person name="Luo G."/>
        </authorList>
    </citation>
    <scope>NUCLEOTIDE SEQUENCE [LARGE SCALE GENOMIC DNA]</scope>
    <source>
        <strain evidence="2 3">AF22-12AC</strain>
    </source>
</reference>
<evidence type="ECO:0000313" key="2">
    <source>
        <dbReference type="EMBL" id="RGS38323.1"/>
    </source>
</evidence>
<evidence type="ECO:0000313" key="3">
    <source>
        <dbReference type="Proteomes" id="UP000266172"/>
    </source>
</evidence>
<organism evidence="2 3">
    <name type="scientific">Roseburia hominis</name>
    <dbReference type="NCBI Taxonomy" id="301301"/>
    <lineage>
        <taxon>Bacteria</taxon>
        <taxon>Bacillati</taxon>
        <taxon>Bacillota</taxon>
        <taxon>Clostridia</taxon>
        <taxon>Lachnospirales</taxon>
        <taxon>Lachnospiraceae</taxon>
        <taxon>Roseburia</taxon>
    </lineage>
</organism>
<name>A0A395V8X9_9FIRM</name>
<evidence type="ECO:0000256" key="1">
    <source>
        <dbReference type="SAM" id="Phobius"/>
    </source>
</evidence>
<feature type="transmembrane region" description="Helical" evidence="1">
    <location>
        <begin position="12"/>
        <end position="31"/>
    </location>
</feature>
<feature type="transmembrane region" description="Helical" evidence="1">
    <location>
        <begin position="80"/>
        <end position="96"/>
    </location>
</feature>
<dbReference type="AlphaFoldDB" id="A0A395V8X9"/>
<comment type="caution">
    <text evidence="2">The sequence shown here is derived from an EMBL/GenBank/DDBJ whole genome shotgun (WGS) entry which is preliminary data.</text>
</comment>
<protein>
    <recommendedName>
        <fullName evidence="4">ATP synthase subunit I</fullName>
    </recommendedName>
</protein>
<keyword evidence="1" id="KW-0812">Transmembrane</keyword>
<dbReference type="EMBL" id="QRVL01000012">
    <property type="protein sequence ID" value="RGS38323.1"/>
    <property type="molecule type" value="Genomic_DNA"/>
</dbReference>
<accession>A0A395V8X9</accession>
<keyword evidence="1" id="KW-1133">Transmembrane helix</keyword>
<feature type="transmembrane region" description="Helical" evidence="1">
    <location>
        <begin position="37"/>
        <end position="59"/>
    </location>
</feature>
<dbReference type="Proteomes" id="UP000266172">
    <property type="component" value="Unassembled WGS sequence"/>
</dbReference>